<name>V4HWD5_PSEL2</name>
<dbReference type="AlphaFoldDB" id="V4HWD5"/>
<dbReference type="EMBL" id="AUSV01000086">
    <property type="protein sequence ID" value="ESP92269.1"/>
    <property type="molecule type" value="Genomic_DNA"/>
</dbReference>
<organism evidence="1 2">
    <name type="scientific">Pseudoalteromonas luteoviolacea (strain 2ta16)</name>
    <dbReference type="NCBI Taxonomy" id="1353533"/>
    <lineage>
        <taxon>Bacteria</taxon>
        <taxon>Pseudomonadati</taxon>
        <taxon>Pseudomonadota</taxon>
        <taxon>Gammaproteobacteria</taxon>
        <taxon>Alteromonadales</taxon>
        <taxon>Pseudoalteromonadaceae</taxon>
        <taxon>Pseudoalteromonas</taxon>
    </lineage>
</organism>
<dbReference type="RefSeq" id="WP_023400566.1">
    <property type="nucleotide sequence ID" value="NZ_AUSV01000086.1"/>
</dbReference>
<sequence length="143" mass="15901">MRNIALIIVGPTVSLATFAQELTTELALSEAFSISATKLEAKYNSVCSIVEIDSPLHLKRHQAYSELTVTAEMYQSDGTLISSTYLDTQIERNKYVSLGCLPIHTKYRVKINFDYSQKGVLYGRTQSLSITNLSNYLGTQKAP</sequence>
<comment type="caution">
    <text evidence="1">The sequence shown here is derived from an EMBL/GenBank/DDBJ whole genome shotgun (WGS) entry which is preliminary data.</text>
</comment>
<dbReference type="GeneID" id="29918248"/>
<gene>
    <name evidence="1" type="ORF">PL2TA16_05106</name>
</gene>
<dbReference type="PATRIC" id="fig|1353533.3.peg.3706"/>
<dbReference type="Proteomes" id="UP000017820">
    <property type="component" value="Unassembled WGS sequence"/>
</dbReference>
<evidence type="ECO:0000313" key="1">
    <source>
        <dbReference type="EMBL" id="ESP92269.1"/>
    </source>
</evidence>
<reference evidence="2" key="1">
    <citation type="journal article" date="2014" name="Nat. Chem. Biol.">
        <title>Biosynthesis of polybrominated aromatic organic compounds by marine bacteria.</title>
        <authorList>
            <person name="Agarwal V."/>
            <person name="El Gamal A.A."/>
            <person name="Yamanaka K."/>
            <person name="Poth D."/>
            <person name="Kersten R.D."/>
            <person name="Schorn M."/>
            <person name="Allen E.E."/>
            <person name="Moore B.S."/>
        </authorList>
    </citation>
    <scope>NUCLEOTIDE SEQUENCE [LARGE SCALE GENOMIC DNA]</scope>
    <source>
        <strain evidence="2">2ta16</strain>
    </source>
</reference>
<proteinExistence type="predicted"/>
<evidence type="ECO:0000313" key="2">
    <source>
        <dbReference type="Proteomes" id="UP000017820"/>
    </source>
</evidence>
<protein>
    <submittedName>
        <fullName evidence="1">Uncharacterized protein</fullName>
    </submittedName>
</protein>
<accession>V4HWD5</accession>